<accession>A0A975CMP9</accession>
<sequence>MINYIIQVILFQVLFLALYDFILSKETFFTKNRWYLLSTPILSFLLPFIKIPTFQKAVPQEYIIYLPEIVLSPQKVIQETSWYQNINYIDVLFGIGVLIFSILFVAKLLQIINLIRSHKLIKKDGFTLVLIPNQTKAFSFFNYIFLGKEISGTQRAQIIEHELVHSKQKHSLDLLFFEFLKIVMWFNPIIFLYQKRITLLHEYISDQVATKKNPKENYINHLLSNFFQVENIAFINQFYKQTFIKKRIIMMTKKQSKKMNQLKYLLLIPALVSMLFYISCSENEANNIKVSKKEIEKRYRNKQGVLTSEEGKNKTYLDSYIGIENPINKEEISYADLSDEERAEFDVIKRKFNERALKRPERAKYINLKLFKGEKDRNMTALIFDLSQMKNLVKERFEEKVETEEVSFMTIEKTPTFPGCDSGDKDCFSKMVQKHFLKNFDSKLLSKLNLSSGRKRISIMFKIDKKGNVVDVKARAPHPKIKEEVLRVMESLPQMVPGAQDGKPVAVKYSIPFAIEVE</sequence>
<evidence type="ECO:0000259" key="2">
    <source>
        <dbReference type="Pfam" id="PF05569"/>
    </source>
</evidence>
<dbReference type="AlphaFoldDB" id="A0A975CMP9"/>
<feature type="transmembrane region" description="Helical" evidence="1">
    <location>
        <begin position="260"/>
        <end position="278"/>
    </location>
</feature>
<evidence type="ECO:0000313" key="3">
    <source>
        <dbReference type="EMBL" id="QTE22159.1"/>
    </source>
</evidence>
<dbReference type="Proteomes" id="UP000663920">
    <property type="component" value="Chromosome"/>
</dbReference>
<dbReference type="EMBL" id="CP071869">
    <property type="protein sequence ID" value="QTE22159.1"/>
    <property type="molecule type" value="Genomic_DNA"/>
</dbReference>
<dbReference type="Gene3D" id="3.30.1150.10">
    <property type="match status" value="1"/>
</dbReference>
<protein>
    <submittedName>
        <fullName evidence="3">Energy transducer TonB</fullName>
    </submittedName>
</protein>
<dbReference type="SUPFAM" id="SSF74653">
    <property type="entry name" value="TolA/TonB C-terminal domain"/>
    <property type="match status" value="1"/>
</dbReference>
<keyword evidence="1" id="KW-0472">Membrane</keyword>
<dbReference type="RefSeq" id="WP_208077843.1">
    <property type="nucleotide sequence ID" value="NZ_CP071869.1"/>
</dbReference>
<feature type="transmembrane region" description="Helical" evidence="1">
    <location>
        <begin position="174"/>
        <end position="193"/>
    </location>
</feature>
<dbReference type="KEGG" id="pcea:J3359_15295"/>
<reference evidence="3 4" key="1">
    <citation type="submission" date="2021-03" db="EMBL/GenBank/DDBJ databases">
        <title>Complete genome of Polaribacter_sp.SM13.</title>
        <authorList>
            <person name="Jeong S.W."/>
            <person name="Bae J.W."/>
        </authorList>
    </citation>
    <scope>NUCLEOTIDE SEQUENCE [LARGE SCALE GENOMIC DNA]</scope>
    <source>
        <strain evidence="3 4">SM13</strain>
    </source>
</reference>
<feature type="domain" description="Peptidase M56" evidence="2">
    <location>
        <begin position="149"/>
        <end position="250"/>
    </location>
</feature>
<gene>
    <name evidence="3" type="ORF">J3359_15295</name>
</gene>
<evidence type="ECO:0000313" key="4">
    <source>
        <dbReference type="Proteomes" id="UP000663920"/>
    </source>
</evidence>
<name>A0A975CMP9_9FLAO</name>
<keyword evidence="4" id="KW-1185">Reference proteome</keyword>
<organism evidence="3 4">
    <name type="scientific">Polaribacter cellanae</name>
    <dbReference type="NCBI Taxonomy" id="2818493"/>
    <lineage>
        <taxon>Bacteria</taxon>
        <taxon>Pseudomonadati</taxon>
        <taxon>Bacteroidota</taxon>
        <taxon>Flavobacteriia</taxon>
        <taxon>Flavobacteriales</taxon>
        <taxon>Flavobacteriaceae</taxon>
    </lineage>
</organism>
<feature type="transmembrane region" description="Helical" evidence="1">
    <location>
        <begin position="91"/>
        <end position="115"/>
    </location>
</feature>
<keyword evidence="1" id="KW-1133">Transmembrane helix</keyword>
<keyword evidence="1" id="KW-0812">Transmembrane</keyword>
<evidence type="ECO:0000256" key="1">
    <source>
        <dbReference type="SAM" id="Phobius"/>
    </source>
</evidence>
<proteinExistence type="predicted"/>
<dbReference type="Pfam" id="PF05569">
    <property type="entry name" value="Peptidase_M56"/>
    <property type="match status" value="1"/>
</dbReference>
<feature type="transmembrane region" description="Helical" evidence="1">
    <location>
        <begin position="6"/>
        <end position="22"/>
    </location>
</feature>
<dbReference type="InterPro" id="IPR008756">
    <property type="entry name" value="Peptidase_M56"/>
</dbReference>